<protein>
    <submittedName>
        <fullName evidence="5">MCE family protein</fullName>
    </submittedName>
</protein>
<comment type="caution">
    <text evidence="5">The sequence shown here is derived from an EMBL/GenBank/DDBJ whole genome shotgun (WGS) entry which is preliminary data.</text>
</comment>
<name>A0ABT3SFL8_9MYCO</name>
<evidence type="ECO:0000256" key="1">
    <source>
        <dbReference type="SAM" id="MobiDB-lite"/>
    </source>
</evidence>
<keyword evidence="6" id="KW-1185">Reference proteome</keyword>
<dbReference type="InterPro" id="IPR052336">
    <property type="entry name" value="MlaD_Phospholipid_Transporter"/>
</dbReference>
<feature type="transmembrane region" description="Helical" evidence="2">
    <location>
        <begin position="12"/>
        <end position="30"/>
    </location>
</feature>
<dbReference type="Pfam" id="PF11887">
    <property type="entry name" value="Mce4_CUP1"/>
    <property type="match status" value="1"/>
</dbReference>
<dbReference type="RefSeq" id="WP_265997786.1">
    <property type="nucleotide sequence ID" value="NZ_JAPJDN010000011.1"/>
</dbReference>
<organism evidence="5 6">
    <name type="scientific">Mycobacterium pinniadriaticum</name>
    <dbReference type="NCBI Taxonomy" id="2994102"/>
    <lineage>
        <taxon>Bacteria</taxon>
        <taxon>Bacillati</taxon>
        <taxon>Actinomycetota</taxon>
        <taxon>Actinomycetes</taxon>
        <taxon>Mycobacteriales</taxon>
        <taxon>Mycobacteriaceae</taxon>
        <taxon>Mycobacterium</taxon>
    </lineage>
</organism>
<dbReference type="PANTHER" id="PTHR33371">
    <property type="entry name" value="INTERMEMBRANE PHOSPHOLIPID TRANSPORT SYSTEM BINDING PROTEIN MLAD-RELATED"/>
    <property type="match status" value="1"/>
</dbReference>
<dbReference type="Pfam" id="PF02470">
    <property type="entry name" value="MlaD"/>
    <property type="match status" value="1"/>
</dbReference>
<sequence length="442" mass="46826">MIRVRRRTQIGLALALVAVLIAGLVVVLHVTDLRGKIRVTAYFDSSTGIYPGDEVRILGVPVGEIDTIEPQPQRAKITFWVDDSYRVPADVKAVIIAPSLVSSRAIALTPAYTAGPVLQTGAVITRDRTMVPVEWDNLRAQLEKLTQTLQPTEPGGVSTLGAFVNTVADNLRGRGTDIHDMVVKLSQALSILGDQSDDVFGTVKNLAVLVSALHDSAGLMSELNRNLAAVTALLSDDPDEVSRAVSDLNTAITDVRGFVAENRDGLGTTSDKLAELASTLGASIDDIKQALHLLPTTLSNYVNIYQPAQGAITGVLAGTNFSNPINFICGAIQAASRLNAEQSAKLCVQYLAPIVKNRQYNYLLPLGFNFFAGAQARPNEVTFSEDWLRPDYVPPAPPAQGPPPPADAAPATPDQGPPLPSTVPTDPAAGLPGIMVPPEGTP</sequence>
<dbReference type="NCBIfam" id="TIGR00996">
    <property type="entry name" value="Mtu_fam_mce"/>
    <property type="match status" value="1"/>
</dbReference>
<dbReference type="InterPro" id="IPR005693">
    <property type="entry name" value="Mce"/>
</dbReference>
<evidence type="ECO:0000313" key="6">
    <source>
        <dbReference type="Proteomes" id="UP001300745"/>
    </source>
</evidence>
<feature type="domain" description="Mce/MlaD" evidence="3">
    <location>
        <begin position="36"/>
        <end position="110"/>
    </location>
</feature>
<reference evidence="5 6" key="1">
    <citation type="submission" date="2022-11" db="EMBL/GenBank/DDBJ databases">
        <title>Mycobacterium sp. nov.</title>
        <authorList>
            <person name="Papic B."/>
            <person name="Spicic S."/>
            <person name="Duvnjak S."/>
        </authorList>
    </citation>
    <scope>NUCLEOTIDE SEQUENCE [LARGE SCALE GENOMIC DNA]</scope>
    <source>
        <strain evidence="5 6">CVI_P4</strain>
    </source>
</reference>
<dbReference type="InterPro" id="IPR024516">
    <property type="entry name" value="Mce_C"/>
</dbReference>
<dbReference type="Proteomes" id="UP001300745">
    <property type="component" value="Unassembled WGS sequence"/>
</dbReference>
<accession>A0ABT3SFL8</accession>
<evidence type="ECO:0000256" key="2">
    <source>
        <dbReference type="SAM" id="Phobius"/>
    </source>
</evidence>
<feature type="domain" description="Mammalian cell entry C-terminal" evidence="4">
    <location>
        <begin position="117"/>
        <end position="280"/>
    </location>
</feature>
<feature type="region of interest" description="Disordered" evidence="1">
    <location>
        <begin position="388"/>
        <end position="442"/>
    </location>
</feature>
<gene>
    <name evidence="5" type="ORF">ORI27_14600</name>
</gene>
<feature type="compositionally biased region" description="Pro residues" evidence="1">
    <location>
        <begin position="392"/>
        <end position="407"/>
    </location>
</feature>
<dbReference type="EMBL" id="JAPJDO010000011">
    <property type="protein sequence ID" value="MCX2937933.1"/>
    <property type="molecule type" value="Genomic_DNA"/>
</dbReference>
<evidence type="ECO:0000259" key="4">
    <source>
        <dbReference type="Pfam" id="PF11887"/>
    </source>
</evidence>
<proteinExistence type="predicted"/>
<keyword evidence="2" id="KW-0812">Transmembrane</keyword>
<evidence type="ECO:0000259" key="3">
    <source>
        <dbReference type="Pfam" id="PF02470"/>
    </source>
</evidence>
<evidence type="ECO:0000313" key="5">
    <source>
        <dbReference type="EMBL" id="MCX2937933.1"/>
    </source>
</evidence>
<dbReference type="InterPro" id="IPR003399">
    <property type="entry name" value="Mce/MlaD"/>
</dbReference>
<keyword evidence="2" id="KW-0472">Membrane</keyword>
<dbReference type="PANTHER" id="PTHR33371:SF4">
    <property type="entry name" value="INTERMEMBRANE PHOSPHOLIPID TRANSPORT SYSTEM BINDING PROTEIN MLAD"/>
    <property type="match status" value="1"/>
</dbReference>
<keyword evidence="2" id="KW-1133">Transmembrane helix</keyword>